<feature type="domain" description="Cupin type-2" evidence="2">
    <location>
        <begin position="70"/>
        <end position="139"/>
    </location>
</feature>
<evidence type="ECO:0000256" key="1">
    <source>
        <dbReference type="SAM" id="SignalP"/>
    </source>
</evidence>
<dbReference type="Pfam" id="PF07883">
    <property type="entry name" value="Cupin_2"/>
    <property type="match status" value="1"/>
</dbReference>
<dbReference type="SUPFAM" id="SSF51182">
    <property type="entry name" value="RmlC-like cupins"/>
    <property type="match status" value="1"/>
</dbReference>
<gene>
    <name evidence="3" type="ORF">SAMN06265174_103296</name>
</gene>
<evidence type="ECO:0000313" key="4">
    <source>
        <dbReference type="Proteomes" id="UP000315460"/>
    </source>
</evidence>
<keyword evidence="4" id="KW-1185">Reference proteome</keyword>
<evidence type="ECO:0000259" key="2">
    <source>
        <dbReference type="Pfam" id="PF07883"/>
    </source>
</evidence>
<feature type="chain" id="PRO_5046367166" evidence="1">
    <location>
        <begin position="23"/>
        <end position="159"/>
    </location>
</feature>
<dbReference type="InterPro" id="IPR013096">
    <property type="entry name" value="Cupin_2"/>
</dbReference>
<name>A0ABY1N109_9ACTN</name>
<accession>A0ABY1N109</accession>
<dbReference type="PROSITE" id="PS51257">
    <property type="entry name" value="PROKAR_LIPOPROTEIN"/>
    <property type="match status" value="1"/>
</dbReference>
<dbReference type="Proteomes" id="UP000315460">
    <property type="component" value="Unassembled WGS sequence"/>
</dbReference>
<protein>
    <submittedName>
        <fullName evidence="3">Cupin domain protein</fullName>
    </submittedName>
</protein>
<proteinExistence type="predicted"/>
<reference evidence="3 4" key="1">
    <citation type="submission" date="2017-05" db="EMBL/GenBank/DDBJ databases">
        <authorList>
            <person name="Varghese N."/>
            <person name="Submissions S."/>
        </authorList>
    </citation>
    <scope>NUCLEOTIDE SEQUENCE [LARGE SCALE GENOMIC DNA]</scope>
    <source>
        <strain evidence="3 4">DSM 45139</strain>
    </source>
</reference>
<organism evidence="3 4">
    <name type="scientific">Dietzia kunjamensis subsp. schimae</name>
    <dbReference type="NCBI Taxonomy" id="498198"/>
    <lineage>
        <taxon>Bacteria</taxon>
        <taxon>Bacillati</taxon>
        <taxon>Actinomycetota</taxon>
        <taxon>Actinomycetes</taxon>
        <taxon>Mycobacteriales</taxon>
        <taxon>Dietziaceae</taxon>
        <taxon>Dietzia</taxon>
    </lineage>
</organism>
<evidence type="ECO:0000313" key="3">
    <source>
        <dbReference type="EMBL" id="SMO67754.1"/>
    </source>
</evidence>
<dbReference type="InterPro" id="IPR011051">
    <property type="entry name" value="RmlC_Cupin_sf"/>
</dbReference>
<keyword evidence="1" id="KW-0732">Signal</keyword>
<comment type="caution">
    <text evidence="3">The sequence shown here is derived from an EMBL/GenBank/DDBJ whole genome shotgun (WGS) entry which is preliminary data.</text>
</comment>
<feature type="signal peptide" evidence="1">
    <location>
        <begin position="1"/>
        <end position="22"/>
    </location>
</feature>
<dbReference type="Gene3D" id="2.60.120.10">
    <property type="entry name" value="Jelly Rolls"/>
    <property type="match status" value="1"/>
</dbReference>
<sequence>MTRPSIRGGVALAVVVPVLAVAACSPQSTEPPAVERDTIRDLDIVEGKLDEPVELAVDGGADGVKVTHRMITLAPGVGTGRHCHHGQLVVVVEQGELTHYADAYHGGVHVYRAGDSVVEGSRYVHETVNEGSEDLVVMVTHFTPEGKPTEETDLAKCEQ</sequence>
<dbReference type="EMBL" id="FXTG01000003">
    <property type="protein sequence ID" value="SMO67754.1"/>
    <property type="molecule type" value="Genomic_DNA"/>
</dbReference>
<dbReference type="InterPro" id="IPR014710">
    <property type="entry name" value="RmlC-like_jellyroll"/>
</dbReference>